<protein>
    <submittedName>
        <fullName evidence="3">Membrane protein</fullName>
    </submittedName>
</protein>
<feature type="transmembrane region" description="Helical" evidence="2">
    <location>
        <begin position="833"/>
        <end position="853"/>
    </location>
</feature>
<evidence type="ECO:0000256" key="2">
    <source>
        <dbReference type="SAM" id="Phobius"/>
    </source>
</evidence>
<sequence>MESLLVMAALFFVVGPIVMLFLLLGMRSRLATLERQVKELQAQLQWLYRHAEARISPAVTATPEVSETPLVEAGMAPSEPVRAAKIASAPAESPVAAVQMEFDPASDPGSAPLPGWGKEPAIESEPLIQATPAEPEPTHQCKDEARDLPAPPRWLAKAREWLFGGNLVAKIGLLILFFGVSFLLKYAAARVSVPIEFRLAGIVLADIGLLLWGWRIRHSRPSISLPVQGGAMGILILVTFAAFRLYDLIPGGLAFGLLLLLTFFTCLLAVLQDAVWLAVFGIVGGFAAPILTSTGHGSHVALFSYYALLNAGILAIALKRSWRLLNLLGFVFTFLVGTTWGVLRYQPENYLSVQAFLVLFFVFYVAIAILYATRQAPRLRHYVDGTLVFGTPLLAFGLQYGLVHETAFGMAFSALALGLFYIGLTFLLWRRRADSLKLLVESFLALGIVFGTLAIPFALDGRWTAAAWALEGAGIVWVGLRQKQTLAWVFGVLVQLGAWVSFIGSVHGLAPEIAAQSNLWLGFLLLAITAFLMAISFRKETSRVFEETEGAAGKNAILPMVILTWLSTIFLGFAAIWLLVGTWNEIWLHGGKQMTNLLVLSALAVAGLLLVIARRLDWGVSRIFSLVPHALVGAAFLVLMDSGRIWESRPMGNKLFETDFLGALLIAVGAACTGLVFHRQPLPSHLRISRLLLGWSAFCWFIFVLGIFNAWGEQILARYNLFVETGYPRVHPLYGVLVALGTPGFIWLSRRQEWPDLRWLATAVWPALLLVLLGVFQQLHGSPPYIPGLPVWIVLIALWLASEWLLRDGERASWLLPAQHPKVLRSLHTLRTVGPWLILWPLVQNLVLIGLRIDSAEQGVLLAGVGWSAAIGWSRYLPAWVAMACLALLIPRARNERWPTWPVAGWYRDVLLPLGALYSLALVVVWNLTQDGVMAPLPYLPILNPLDLTTGFAALLAISAWRLRGKPEGGALARLTTRLPQLLMVAAYAWFNLMLLRTAAHFLAIPYRAEPLFHSQFVQAMLALVWSTSALVLMRVAARQRQRALWMAGAALLALVVFKLFMVDLSNVGGIERIISFLGVGILMLAIGYLAPFPSAKSTATE</sequence>
<organism evidence="3 4">
    <name type="scientific">Candidatus Accumulibacter cognatus</name>
    <dbReference type="NCBI Taxonomy" id="2954383"/>
    <lineage>
        <taxon>Bacteria</taxon>
        <taxon>Pseudomonadati</taxon>
        <taxon>Pseudomonadota</taxon>
        <taxon>Betaproteobacteria</taxon>
        <taxon>Candidatus Accumulibacter</taxon>
    </lineage>
</organism>
<feature type="transmembrane region" description="Helical" evidence="2">
    <location>
        <begin position="557"/>
        <end position="579"/>
    </location>
</feature>
<proteinExistence type="predicted"/>
<dbReference type="Proteomes" id="UP000021315">
    <property type="component" value="Unassembled WGS sequence"/>
</dbReference>
<feature type="transmembrane region" description="Helical" evidence="2">
    <location>
        <begin position="941"/>
        <end position="961"/>
    </location>
</feature>
<feature type="transmembrane region" description="Helical" evidence="2">
    <location>
        <begin position="731"/>
        <end position="748"/>
    </location>
</feature>
<feature type="transmembrane region" description="Helical" evidence="2">
    <location>
        <begin position="463"/>
        <end position="480"/>
    </location>
</feature>
<feature type="transmembrane region" description="Helical" evidence="2">
    <location>
        <begin position="349"/>
        <end position="370"/>
    </location>
</feature>
<dbReference type="RefSeq" id="WP_273704374.1">
    <property type="nucleotide sequence ID" value="NZ_JDST02000018.1"/>
</dbReference>
<feature type="transmembrane region" description="Helical" evidence="2">
    <location>
        <begin position="6"/>
        <end position="26"/>
    </location>
</feature>
<keyword evidence="2" id="KW-0812">Transmembrane</keyword>
<name>A0A080MK76_9PROT</name>
<dbReference type="Pfam" id="PF10101">
    <property type="entry name" value="DUF2339"/>
    <property type="match status" value="2"/>
</dbReference>
<feature type="transmembrane region" description="Helical" evidence="2">
    <location>
        <begin position="910"/>
        <end position="929"/>
    </location>
</feature>
<feature type="transmembrane region" description="Helical" evidence="2">
    <location>
        <begin position="298"/>
        <end position="317"/>
    </location>
</feature>
<dbReference type="AlphaFoldDB" id="A0A080MK76"/>
<feature type="transmembrane region" description="Helical" evidence="2">
    <location>
        <begin position="382"/>
        <end position="402"/>
    </location>
</feature>
<feature type="transmembrane region" description="Helical" evidence="2">
    <location>
        <begin position="487"/>
        <end position="507"/>
    </location>
</feature>
<keyword evidence="2" id="KW-0472">Membrane</keyword>
<keyword evidence="2" id="KW-1133">Transmembrane helix</keyword>
<feature type="transmembrane region" description="Helical" evidence="2">
    <location>
        <begin position="982"/>
        <end position="1005"/>
    </location>
</feature>
<reference evidence="3" key="1">
    <citation type="submission" date="2014-02" db="EMBL/GenBank/DDBJ databases">
        <title>Expanding our view of genomic diversity in Candidatus Accumulibacter clades.</title>
        <authorList>
            <person name="Skennerton C.T."/>
            <person name="Barr J.J."/>
            <person name="Slater F.R."/>
            <person name="Bond P.L."/>
            <person name="Tyson G.W."/>
        </authorList>
    </citation>
    <scope>NUCLEOTIDE SEQUENCE [LARGE SCALE GENOMIC DNA]</scope>
</reference>
<evidence type="ECO:0000313" key="3">
    <source>
        <dbReference type="EMBL" id="KFB77709.1"/>
    </source>
</evidence>
<feature type="transmembrane region" description="Helical" evidence="2">
    <location>
        <begin position="225"/>
        <end position="246"/>
    </location>
</feature>
<gene>
    <name evidence="3" type="ORF">AW06_001083</name>
</gene>
<keyword evidence="4" id="KW-1185">Reference proteome</keyword>
<evidence type="ECO:0000256" key="1">
    <source>
        <dbReference type="SAM" id="Coils"/>
    </source>
</evidence>
<feature type="transmembrane region" description="Helical" evidence="2">
    <location>
        <begin position="252"/>
        <end position="270"/>
    </location>
</feature>
<feature type="transmembrane region" description="Helical" evidence="2">
    <location>
        <begin position="438"/>
        <end position="457"/>
    </location>
</feature>
<feature type="transmembrane region" description="Helical" evidence="2">
    <location>
        <begin position="275"/>
        <end position="292"/>
    </location>
</feature>
<feature type="transmembrane region" description="Helical" evidence="2">
    <location>
        <begin position="691"/>
        <end position="711"/>
    </location>
</feature>
<dbReference type="STRING" id="1453999.AW06_001083"/>
<dbReference type="EMBL" id="JDST02000018">
    <property type="protein sequence ID" value="KFB77709.1"/>
    <property type="molecule type" value="Genomic_DNA"/>
</dbReference>
<accession>A0A080MK76</accession>
<feature type="transmembrane region" description="Helical" evidence="2">
    <location>
        <begin position="324"/>
        <end position="343"/>
    </location>
</feature>
<feature type="transmembrane region" description="Helical" evidence="2">
    <location>
        <begin position="519"/>
        <end position="537"/>
    </location>
</feature>
<feature type="transmembrane region" description="Helical" evidence="2">
    <location>
        <begin position="660"/>
        <end position="679"/>
    </location>
</feature>
<feature type="transmembrane region" description="Helical" evidence="2">
    <location>
        <begin position="760"/>
        <end position="779"/>
    </location>
</feature>
<feature type="transmembrane region" description="Helical" evidence="2">
    <location>
        <begin position="785"/>
        <end position="806"/>
    </location>
</feature>
<comment type="caution">
    <text evidence="3">The sequence shown here is derived from an EMBL/GenBank/DDBJ whole genome shotgun (WGS) entry which is preliminary data.</text>
</comment>
<evidence type="ECO:0000313" key="4">
    <source>
        <dbReference type="Proteomes" id="UP000021315"/>
    </source>
</evidence>
<feature type="coiled-coil region" evidence="1">
    <location>
        <begin position="23"/>
        <end position="50"/>
    </location>
</feature>
<feature type="transmembrane region" description="Helical" evidence="2">
    <location>
        <begin position="167"/>
        <end position="189"/>
    </location>
</feature>
<feature type="transmembrane region" description="Helical" evidence="2">
    <location>
        <begin position="873"/>
        <end position="890"/>
    </location>
</feature>
<feature type="transmembrane region" description="Helical" evidence="2">
    <location>
        <begin position="408"/>
        <end position="429"/>
    </location>
</feature>
<feature type="transmembrane region" description="Helical" evidence="2">
    <location>
        <begin position="1044"/>
        <end position="1062"/>
    </location>
</feature>
<feature type="transmembrane region" description="Helical" evidence="2">
    <location>
        <begin position="1074"/>
        <end position="1093"/>
    </location>
</feature>
<feature type="transmembrane region" description="Helical" evidence="2">
    <location>
        <begin position="620"/>
        <end position="640"/>
    </location>
</feature>
<keyword evidence="1" id="KW-0175">Coiled coil</keyword>
<dbReference type="InterPro" id="IPR019286">
    <property type="entry name" value="DUF2339_TM"/>
</dbReference>
<dbReference type="PANTHER" id="PTHR38434:SF1">
    <property type="entry name" value="BLL2549 PROTEIN"/>
    <property type="match status" value="1"/>
</dbReference>
<dbReference type="PANTHER" id="PTHR38434">
    <property type="entry name" value="BLL2549 PROTEIN"/>
    <property type="match status" value="1"/>
</dbReference>
<feature type="transmembrane region" description="Helical" evidence="2">
    <location>
        <begin position="195"/>
        <end position="213"/>
    </location>
</feature>
<feature type="transmembrane region" description="Helical" evidence="2">
    <location>
        <begin position="1017"/>
        <end position="1037"/>
    </location>
</feature>
<feature type="transmembrane region" description="Helical" evidence="2">
    <location>
        <begin position="594"/>
        <end position="613"/>
    </location>
</feature>